<keyword evidence="2" id="KW-1185">Reference proteome</keyword>
<dbReference type="AlphaFoldDB" id="A0A1R3IW42"/>
<proteinExistence type="predicted"/>
<gene>
    <name evidence="1" type="ORF">CCACVL1_09445</name>
</gene>
<dbReference type="EMBL" id="AWWV01009389">
    <property type="protein sequence ID" value="OMO86798.1"/>
    <property type="molecule type" value="Genomic_DNA"/>
</dbReference>
<protein>
    <submittedName>
        <fullName evidence="1">Uncharacterized protein</fullName>
    </submittedName>
</protein>
<organism evidence="1 2">
    <name type="scientific">Corchorus capsularis</name>
    <name type="common">Jute</name>
    <dbReference type="NCBI Taxonomy" id="210143"/>
    <lineage>
        <taxon>Eukaryota</taxon>
        <taxon>Viridiplantae</taxon>
        <taxon>Streptophyta</taxon>
        <taxon>Embryophyta</taxon>
        <taxon>Tracheophyta</taxon>
        <taxon>Spermatophyta</taxon>
        <taxon>Magnoliopsida</taxon>
        <taxon>eudicotyledons</taxon>
        <taxon>Gunneridae</taxon>
        <taxon>Pentapetalae</taxon>
        <taxon>rosids</taxon>
        <taxon>malvids</taxon>
        <taxon>Malvales</taxon>
        <taxon>Malvaceae</taxon>
        <taxon>Grewioideae</taxon>
        <taxon>Apeibeae</taxon>
        <taxon>Corchorus</taxon>
    </lineage>
</organism>
<sequence length="21" mass="2450">MEFDRQRSAIEIVRSNSQIVA</sequence>
<name>A0A1R3IW42_COCAP</name>
<evidence type="ECO:0000313" key="2">
    <source>
        <dbReference type="Proteomes" id="UP000188268"/>
    </source>
</evidence>
<reference evidence="1 2" key="1">
    <citation type="submission" date="2013-09" db="EMBL/GenBank/DDBJ databases">
        <title>Corchorus capsularis genome sequencing.</title>
        <authorList>
            <person name="Alam M."/>
            <person name="Haque M.S."/>
            <person name="Islam M.S."/>
            <person name="Emdad E.M."/>
            <person name="Islam M.M."/>
            <person name="Ahmed B."/>
            <person name="Halim A."/>
            <person name="Hossen Q.M.M."/>
            <person name="Hossain M.Z."/>
            <person name="Ahmed R."/>
            <person name="Khan M.M."/>
            <person name="Islam R."/>
            <person name="Rashid M.M."/>
            <person name="Khan S.A."/>
            <person name="Rahman M.S."/>
            <person name="Alam M."/>
        </authorList>
    </citation>
    <scope>NUCLEOTIDE SEQUENCE [LARGE SCALE GENOMIC DNA]</scope>
    <source>
        <strain evidence="2">cv. CVL-1</strain>
        <tissue evidence="1">Whole seedling</tissue>
    </source>
</reference>
<evidence type="ECO:0000313" key="1">
    <source>
        <dbReference type="EMBL" id="OMO86798.1"/>
    </source>
</evidence>
<dbReference type="Proteomes" id="UP000188268">
    <property type="component" value="Unassembled WGS sequence"/>
</dbReference>
<accession>A0A1R3IW42</accession>
<comment type="caution">
    <text evidence="1">The sequence shown here is derived from an EMBL/GenBank/DDBJ whole genome shotgun (WGS) entry which is preliminary data.</text>
</comment>